<keyword evidence="2" id="KW-0326">Glycosidase</keyword>
<evidence type="ECO:0000259" key="1">
    <source>
        <dbReference type="PROSITE" id="PS51766"/>
    </source>
</evidence>
<dbReference type="Proteomes" id="UP000233534">
    <property type="component" value="Chromosome"/>
</dbReference>
<evidence type="ECO:0000313" key="2">
    <source>
        <dbReference type="EMBL" id="AUG58475.1"/>
    </source>
</evidence>
<gene>
    <name evidence="2" type="primary">celS1</name>
    <name evidence="2" type="ORF">HVS_13015</name>
</gene>
<reference evidence="2 3" key="1">
    <citation type="submission" date="2017-12" db="EMBL/GenBank/DDBJ databases">
        <title>Complete genome sequence of Herbivorax saccincola GGR1, a novel Cellulosome-producing hydrolytic bacterium in a thermophilic biogas plant, established by Illumina and Nanopore MinION sequencing.</title>
        <authorList>
            <person name="Pechtl A."/>
            <person name="Ruckert C."/>
            <person name="Koeck D.E."/>
            <person name="Maus I."/>
            <person name="Winkler A."/>
            <person name="Kalinowski J."/>
            <person name="Puhler A."/>
            <person name="Schwarz W.W."/>
            <person name="Zverlov V.V."/>
            <person name="Schluter A."/>
            <person name="Liebl W."/>
        </authorList>
    </citation>
    <scope>NUCLEOTIDE SEQUENCE [LARGE SCALE GENOMIC DNA]</scope>
    <source>
        <strain evidence="3">SR1</strain>
    </source>
</reference>
<evidence type="ECO:0000313" key="3">
    <source>
        <dbReference type="Proteomes" id="UP000233534"/>
    </source>
</evidence>
<dbReference type="PROSITE" id="PS51766">
    <property type="entry name" value="DOCKERIN"/>
    <property type="match status" value="1"/>
</dbReference>
<keyword evidence="3" id="KW-1185">Reference proteome</keyword>
<protein>
    <submittedName>
        <fullName evidence="2">Cellulose 1,4-beta-cellobiosidase (Reducing end) CelS</fullName>
        <ecNumber evidence="2">3.2.1.176</ecNumber>
    </submittedName>
</protein>
<proteinExistence type="predicted"/>
<dbReference type="Gene3D" id="1.10.1330.10">
    <property type="entry name" value="Dockerin domain"/>
    <property type="match status" value="1"/>
</dbReference>
<dbReference type="KEGG" id="hsc:HVS_13015"/>
<dbReference type="InterPro" id="IPR016134">
    <property type="entry name" value="Dockerin_dom"/>
</dbReference>
<dbReference type="EMBL" id="CP025197">
    <property type="protein sequence ID" value="AUG58475.1"/>
    <property type="molecule type" value="Genomic_DNA"/>
</dbReference>
<dbReference type="GO" id="GO:0000272">
    <property type="term" value="P:polysaccharide catabolic process"/>
    <property type="evidence" value="ECO:0007669"/>
    <property type="project" value="InterPro"/>
</dbReference>
<dbReference type="CDD" id="cd14256">
    <property type="entry name" value="Dockerin_I"/>
    <property type="match status" value="1"/>
</dbReference>
<dbReference type="InterPro" id="IPR018247">
    <property type="entry name" value="EF_Hand_1_Ca_BS"/>
</dbReference>
<dbReference type="EC" id="3.2.1.176" evidence="2"/>
<dbReference type="SUPFAM" id="SSF63446">
    <property type="entry name" value="Type I dockerin domain"/>
    <property type="match status" value="1"/>
</dbReference>
<organism evidence="2 3">
    <name type="scientific">Acetivibrio saccincola</name>
    <dbReference type="NCBI Taxonomy" id="1677857"/>
    <lineage>
        <taxon>Bacteria</taxon>
        <taxon>Bacillati</taxon>
        <taxon>Bacillota</taxon>
        <taxon>Clostridia</taxon>
        <taxon>Eubacteriales</taxon>
        <taxon>Oscillospiraceae</taxon>
        <taxon>Acetivibrio</taxon>
    </lineage>
</organism>
<feature type="domain" description="Dockerin" evidence="1">
    <location>
        <begin position="29"/>
        <end position="97"/>
    </location>
</feature>
<dbReference type="AlphaFoldDB" id="A0A2K9EGX4"/>
<dbReference type="PROSITE" id="PS00018">
    <property type="entry name" value="EF_HAND_1"/>
    <property type="match status" value="1"/>
</dbReference>
<dbReference type="PROSITE" id="PS00448">
    <property type="entry name" value="CLOS_CELLULOSOME_RPT"/>
    <property type="match status" value="1"/>
</dbReference>
<accession>A0A2K9EGX4</accession>
<dbReference type="GO" id="GO:0102252">
    <property type="term" value="F:cellulose 1,4-beta-cellobiosidase activity (reducing end)"/>
    <property type="evidence" value="ECO:0007669"/>
    <property type="project" value="UniProtKB-EC"/>
</dbReference>
<dbReference type="InterPro" id="IPR036439">
    <property type="entry name" value="Dockerin_dom_sf"/>
</dbReference>
<name>A0A2K9EGX4_9FIRM</name>
<sequence>MYKKLLLVLFTLVLVFNVPGITFSLAPPGPPYYGDLNEDGMINTMNAALLRRCILHFGNNNYIDFNAADLDGDGVVDSVDYTILTRYILNIIDRFPVEGDSNN</sequence>
<keyword evidence="2" id="KW-0378">Hydrolase</keyword>
<dbReference type="Pfam" id="PF00404">
    <property type="entry name" value="Dockerin_1"/>
    <property type="match status" value="1"/>
</dbReference>
<dbReference type="RefSeq" id="WP_101302982.1">
    <property type="nucleotide sequence ID" value="NZ_CP025197.1"/>
</dbReference>
<dbReference type="InterPro" id="IPR002105">
    <property type="entry name" value="Dockerin_1_rpt"/>
</dbReference>